<dbReference type="Proteomes" id="UP000277108">
    <property type="component" value="Unassembled WGS sequence"/>
</dbReference>
<reference evidence="2 3" key="1">
    <citation type="submission" date="2018-11" db="EMBL/GenBank/DDBJ databases">
        <title>Genomic Encyclopedia of Type Strains, Phase IV (KMG-IV): sequencing the most valuable type-strain genomes for metagenomic binning, comparative biology and taxonomic classification.</title>
        <authorList>
            <person name="Goeker M."/>
        </authorList>
    </citation>
    <scope>NUCLEOTIDE SEQUENCE [LARGE SCALE GENOMIC DNA]</scope>
    <source>
        <strain evidence="2 3">DSM 29158</strain>
    </source>
</reference>
<proteinExistence type="predicted"/>
<evidence type="ECO:0000256" key="1">
    <source>
        <dbReference type="SAM" id="Phobius"/>
    </source>
</evidence>
<evidence type="ECO:0000313" key="3">
    <source>
        <dbReference type="Proteomes" id="UP000277108"/>
    </source>
</evidence>
<feature type="transmembrane region" description="Helical" evidence="1">
    <location>
        <begin position="7"/>
        <end position="25"/>
    </location>
</feature>
<organism evidence="2 3">
    <name type="scientific">Abyssicoccus albus</name>
    <dbReference type="NCBI Taxonomy" id="1817405"/>
    <lineage>
        <taxon>Bacteria</taxon>
        <taxon>Bacillati</taxon>
        <taxon>Bacillota</taxon>
        <taxon>Bacilli</taxon>
        <taxon>Bacillales</taxon>
        <taxon>Abyssicoccaceae</taxon>
    </lineage>
</organism>
<gene>
    <name evidence="2" type="ORF">EDD62_0606</name>
</gene>
<keyword evidence="3" id="KW-1185">Reference proteome</keyword>
<dbReference type="Pfam" id="PF10112">
    <property type="entry name" value="Halogen_Hydrol"/>
    <property type="match status" value="1"/>
</dbReference>
<protein>
    <submittedName>
        <fullName evidence="2">5-bromo-4-chloroindolyl phosphate hydrolysis protein</fullName>
    </submittedName>
</protein>
<dbReference type="InterPro" id="IPR018770">
    <property type="entry name" value="ChloroindolylP_hydrolase"/>
</dbReference>
<keyword evidence="1" id="KW-0812">Transmembrane</keyword>
<accession>A0A3N5BN25</accession>
<dbReference type="EMBL" id="RKRK01000002">
    <property type="protein sequence ID" value="RPF57969.1"/>
    <property type="molecule type" value="Genomic_DNA"/>
</dbReference>
<keyword evidence="1" id="KW-1133">Transmembrane helix</keyword>
<dbReference type="AlphaFoldDB" id="A0A3N5BN25"/>
<name>A0A3N5BN25_9BACL</name>
<keyword evidence="1" id="KW-0472">Membrane</keyword>
<sequence length="211" mass="25034">MKKPVSNWVASFISVPVMIIVTMVSNTIIDVMFLGDMMIGVLFSLTTYLPTKLTLDQSFYKKIGLTKKEYRYVQKQLSNSRDEIRQLRQMFKNVRRLKDVKSLFTLYQTVNRINTIVKQDPKRFFLIENYYYAHLPSVIKMIHSYQQLILTPNKTAEDHQQIKKIQWSIDEMQRTLYADLKQVNKPDYNAYQIEEALMAQHRLTQGDHNEQ</sequence>
<comment type="caution">
    <text evidence="2">The sequence shown here is derived from an EMBL/GenBank/DDBJ whole genome shotgun (WGS) entry which is preliminary data.</text>
</comment>
<evidence type="ECO:0000313" key="2">
    <source>
        <dbReference type="EMBL" id="RPF57969.1"/>
    </source>
</evidence>
<dbReference type="OrthoDB" id="2081028at2"/>
<dbReference type="RefSeq" id="WP_123807475.1">
    <property type="nucleotide sequence ID" value="NZ_RKRK01000002.1"/>
</dbReference>